<organism evidence="2 3">
    <name type="scientific">Terrimonas ginsenosidimutans</name>
    <dbReference type="NCBI Taxonomy" id="2908004"/>
    <lineage>
        <taxon>Bacteria</taxon>
        <taxon>Pseudomonadati</taxon>
        <taxon>Bacteroidota</taxon>
        <taxon>Chitinophagia</taxon>
        <taxon>Chitinophagales</taxon>
        <taxon>Chitinophagaceae</taxon>
        <taxon>Terrimonas</taxon>
    </lineage>
</organism>
<keyword evidence="3" id="KW-1185">Reference proteome</keyword>
<accession>A0ABS9KPJ3</accession>
<evidence type="ECO:0000313" key="2">
    <source>
        <dbReference type="EMBL" id="MCG2614254.1"/>
    </source>
</evidence>
<comment type="caution">
    <text evidence="2">The sequence shown here is derived from an EMBL/GenBank/DDBJ whole genome shotgun (WGS) entry which is preliminary data.</text>
</comment>
<dbReference type="EMBL" id="JAKLTR010000004">
    <property type="protein sequence ID" value="MCG2614254.1"/>
    <property type="molecule type" value="Genomic_DNA"/>
</dbReference>
<evidence type="ECO:0000256" key="1">
    <source>
        <dbReference type="SAM" id="SignalP"/>
    </source>
</evidence>
<protein>
    <submittedName>
        <fullName evidence="2">BNR repeat-containing protein</fullName>
    </submittedName>
</protein>
<proteinExistence type="predicted"/>
<dbReference type="RefSeq" id="WP_237870503.1">
    <property type="nucleotide sequence ID" value="NZ_JAKLTR010000004.1"/>
</dbReference>
<dbReference type="SUPFAM" id="SSF50939">
    <property type="entry name" value="Sialidases"/>
    <property type="match status" value="1"/>
</dbReference>
<evidence type="ECO:0000313" key="3">
    <source>
        <dbReference type="Proteomes" id="UP001165367"/>
    </source>
</evidence>
<name>A0ABS9KPJ3_9BACT</name>
<feature type="chain" id="PRO_5046938908" evidence="1">
    <location>
        <begin position="25"/>
        <end position="437"/>
    </location>
</feature>
<gene>
    <name evidence="2" type="ORF">LZZ85_08170</name>
</gene>
<dbReference type="Pfam" id="PF15892">
    <property type="entry name" value="BNR_4"/>
    <property type="match status" value="1"/>
</dbReference>
<feature type="signal peptide" evidence="1">
    <location>
        <begin position="1"/>
        <end position="24"/>
    </location>
</feature>
<dbReference type="Proteomes" id="UP001165367">
    <property type="component" value="Unassembled WGS sequence"/>
</dbReference>
<reference evidence="2" key="1">
    <citation type="submission" date="2022-01" db="EMBL/GenBank/DDBJ databases">
        <authorList>
            <person name="Jo J.-H."/>
            <person name="Im W.-T."/>
        </authorList>
    </citation>
    <scope>NUCLEOTIDE SEQUENCE</scope>
    <source>
        <strain evidence="2">NA20</strain>
    </source>
</reference>
<keyword evidence="1" id="KW-0732">Signal</keyword>
<sequence>MKNWRTHIVYVLFLVLIAETNASAQKVRVVDIAKGWAGNSINTVVFRKNSLASFKDYQFTGFYDSLGFMVIGRRKLGSKSWELKQTSFKGNIRDAHNSISMIVDGEGFLHIAWDHHNSKLRYAKSKEPLSLELTEEMPMISTSENKVSYPEFYTMPDGGLLFFYRDGGSGNGNMVINRYDLLQKKWNRVQSNLIDGEGKRNAYWQSYVDANGVIYLSWVWRESPDVASNHDMCFAKSMDGGQSWQKSTGEKYNLPINATNAEYACRIPQKSELINQTSMHADGSGNIMIATYWRDANSNIPQYHLVYNKGQGWKVMSLDFRKTPFSLSGTGSKKIPVARPQVLIRKKGKNTSAWLFFRDEERGSKVSVASIKNIGQQKFTVKDLFEGDTGAWEPSFDTDLWKKKNIVHLFVQRTVQADGEGLTSTPPQMVQVLEWKP</sequence>
<dbReference type="InterPro" id="IPR036278">
    <property type="entry name" value="Sialidase_sf"/>
</dbReference>